<gene>
    <name evidence="2" type="ORF">ACFOOQ_12800</name>
</gene>
<protein>
    <submittedName>
        <fullName evidence="2">YMGG-like glycine zipper-containing protein</fullName>
    </submittedName>
</protein>
<accession>A0ABV7VG45</accession>
<reference evidence="3" key="1">
    <citation type="journal article" date="2019" name="Int. J. Syst. Evol. Microbiol.">
        <title>The Global Catalogue of Microorganisms (GCM) 10K type strain sequencing project: providing services to taxonomists for standard genome sequencing and annotation.</title>
        <authorList>
            <consortium name="The Broad Institute Genomics Platform"/>
            <consortium name="The Broad Institute Genome Sequencing Center for Infectious Disease"/>
            <person name="Wu L."/>
            <person name="Ma J."/>
        </authorList>
    </citation>
    <scope>NUCLEOTIDE SEQUENCE [LARGE SCALE GENOMIC DNA]</scope>
    <source>
        <strain evidence="3">KCTC 42182</strain>
    </source>
</reference>
<dbReference type="RefSeq" id="WP_379727025.1">
    <property type="nucleotide sequence ID" value="NZ_JBHRYJ010000002.1"/>
</dbReference>
<comment type="caution">
    <text evidence="2">The sequence shown here is derived from an EMBL/GenBank/DDBJ whole genome shotgun (WGS) entry which is preliminary data.</text>
</comment>
<dbReference type="EMBL" id="JBHRYJ010000002">
    <property type="protein sequence ID" value="MFC3676428.1"/>
    <property type="molecule type" value="Genomic_DNA"/>
</dbReference>
<keyword evidence="3" id="KW-1185">Reference proteome</keyword>
<dbReference type="InterPro" id="IPR027367">
    <property type="entry name" value="Gly-zipper_YMGG"/>
</dbReference>
<evidence type="ECO:0000259" key="1">
    <source>
        <dbReference type="Pfam" id="PF13441"/>
    </source>
</evidence>
<evidence type="ECO:0000313" key="2">
    <source>
        <dbReference type="EMBL" id="MFC3676428.1"/>
    </source>
</evidence>
<feature type="domain" description="YMGG-like Gly-zipper" evidence="1">
    <location>
        <begin position="35"/>
        <end position="76"/>
    </location>
</feature>
<sequence>MTTITMHNYLLAATAAVLLLGSVSLGACGDTKGDRAISGGAIGAGAGAVGGLLVGSPVTGAVIGGAAGAAAGALTDKDQIDLGKPAWR</sequence>
<organism evidence="2 3">
    <name type="scientific">Ferrovibrio xuzhouensis</name>
    <dbReference type="NCBI Taxonomy" id="1576914"/>
    <lineage>
        <taxon>Bacteria</taxon>
        <taxon>Pseudomonadati</taxon>
        <taxon>Pseudomonadota</taxon>
        <taxon>Alphaproteobacteria</taxon>
        <taxon>Rhodospirillales</taxon>
        <taxon>Rhodospirillaceae</taxon>
        <taxon>Ferrovibrio</taxon>
    </lineage>
</organism>
<proteinExistence type="predicted"/>
<name>A0ABV7VG45_9PROT</name>
<evidence type="ECO:0000313" key="3">
    <source>
        <dbReference type="Proteomes" id="UP001595711"/>
    </source>
</evidence>
<dbReference type="Proteomes" id="UP001595711">
    <property type="component" value="Unassembled WGS sequence"/>
</dbReference>
<dbReference type="Pfam" id="PF13441">
    <property type="entry name" value="Gly-zipper_YMGG"/>
    <property type="match status" value="1"/>
</dbReference>